<evidence type="ECO:0000313" key="3">
    <source>
        <dbReference type="Proteomes" id="UP000696280"/>
    </source>
</evidence>
<sequence>MSFISLCPPLATSHYPTPKLSTSEENNNLPYAVGYPLCGVPGFTVIPGNYTETVGQQRGSTLKECKKMCKATGGACKSFGFQFGFTLCLFFDKVVEEIQLSVIEESPFVHWDLSCRV</sequence>
<gene>
    <name evidence="2" type="ORF">HYFRA_00003608</name>
</gene>
<accession>A0A9N9PV26</accession>
<dbReference type="Proteomes" id="UP000696280">
    <property type="component" value="Unassembled WGS sequence"/>
</dbReference>
<dbReference type="PROSITE" id="PS50948">
    <property type="entry name" value="PAN"/>
    <property type="match status" value="1"/>
</dbReference>
<dbReference type="AlphaFoldDB" id="A0A9N9PV26"/>
<feature type="domain" description="Apple" evidence="1">
    <location>
        <begin position="38"/>
        <end position="115"/>
    </location>
</feature>
<evidence type="ECO:0000259" key="1">
    <source>
        <dbReference type="PROSITE" id="PS50948"/>
    </source>
</evidence>
<keyword evidence="3" id="KW-1185">Reference proteome</keyword>
<dbReference type="OrthoDB" id="3556210at2759"/>
<reference evidence="2" key="1">
    <citation type="submission" date="2021-07" db="EMBL/GenBank/DDBJ databases">
        <authorList>
            <person name="Durling M."/>
        </authorList>
    </citation>
    <scope>NUCLEOTIDE SEQUENCE</scope>
</reference>
<name>A0A9N9PV26_9HELO</name>
<dbReference type="Pfam" id="PF00024">
    <property type="entry name" value="PAN_1"/>
    <property type="match status" value="1"/>
</dbReference>
<evidence type="ECO:0000313" key="2">
    <source>
        <dbReference type="EMBL" id="CAG8956228.1"/>
    </source>
</evidence>
<dbReference type="EMBL" id="CAJVRL010000070">
    <property type="protein sequence ID" value="CAG8956228.1"/>
    <property type="molecule type" value="Genomic_DNA"/>
</dbReference>
<protein>
    <recommendedName>
        <fullName evidence="1">Apple domain-containing protein</fullName>
    </recommendedName>
</protein>
<organism evidence="2 3">
    <name type="scientific">Hymenoscyphus fraxineus</name>
    <dbReference type="NCBI Taxonomy" id="746836"/>
    <lineage>
        <taxon>Eukaryota</taxon>
        <taxon>Fungi</taxon>
        <taxon>Dikarya</taxon>
        <taxon>Ascomycota</taxon>
        <taxon>Pezizomycotina</taxon>
        <taxon>Leotiomycetes</taxon>
        <taxon>Helotiales</taxon>
        <taxon>Helotiaceae</taxon>
        <taxon>Hymenoscyphus</taxon>
    </lineage>
</organism>
<comment type="caution">
    <text evidence="2">The sequence shown here is derived from an EMBL/GenBank/DDBJ whole genome shotgun (WGS) entry which is preliminary data.</text>
</comment>
<dbReference type="SUPFAM" id="SSF57414">
    <property type="entry name" value="Hairpin loop containing domain-like"/>
    <property type="match status" value="1"/>
</dbReference>
<proteinExistence type="predicted"/>
<dbReference type="InterPro" id="IPR003609">
    <property type="entry name" value="Pan_app"/>
</dbReference>